<evidence type="ECO:0000313" key="1">
    <source>
        <dbReference type="EMBL" id="KAF3534499.1"/>
    </source>
</evidence>
<dbReference type="Proteomes" id="UP000266723">
    <property type="component" value="Unassembled WGS sequence"/>
</dbReference>
<organism evidence="1 2">
    <name type="scientific">Brassica cretica</name>
    <name type="common">Mustard</name>
    <dbReference type="NCBI Taxonomy" id="69181"/>
    <lineage>
        <taxon>Eukaryota</taxon>
        <taxon>Viridiplantae</taxon>
        <taxon>Streptophyta</taxon>
        <taxon>Embryophyta</taxon>
        <taxon>Tracheophyta</taxon>
        <taxon>Spermatophyta</taxon>
        <taxon>Magnoliopsida</taxon>
        <taxon>eudicotyledons</taxon>
        <taxon>Gunneridae</taxon>
        <taxon>Pentapetalae</taxon>
        <taxon>rosids</taxon>
        <taxon>malvids</taxon>
        <taxon>Brassicales</taxon>
        <taxon>Brassicaceae</taxon>
        <taxon>Brassiceae</taxon>
        <taxon>Brassica</taxon>
    </lineage>
</organism>
<accession>A0ABQ7BQM8</accession>
<comment type="caution">
    <text evidence="1">The sequence shown here is derived from an EMBL/GenBank/DDBJ whole genome shotgun (WGS) entry which is preliminary data.</text>
</comment>
<evidence type="ECO:0000313" key="2">
    <source>
        <dbReference type="Proteomes" id="UP000266723"/>
    </source>
</evidence>
<sequence length="80" mass="8838">MEILVKDKNISELLRFAHFVSPLPLLGALAAQEGPLEQFVPKADSYATLAPGNWSLSSPALFVSQRLVVEGTGEKWRQSW</sequence>
<name>A0ABQ7BQM8_BRACR</name>
<gene>
    <name evidence="1" type="ORF">DY000_02039108</name>
</gene>
<protein>
    <submittedName>
        <fullName evidence="1">Uncharacterized protein</fullName>
    </submittedName>
</protein>
<dbReference type="EMBL" id="QGKV02001507">
    <property type="protein sequence ID" value="KAF3534499.1"/>
    <property type="molecule type" value="Genomic_DNA"/>
</dbReference>
<proteinExistence type="predicted"/>
<reference evidence="1 2" key="1">
    <citation type="journal article" date="2020" name="BMC Genomics">
        <title>Intraspecific diversification of the crop wild relative Brassica cretica Lam. using demographic model selection.</title>
        <authorList>
            <person name="Kioukis A."/>
            <person name="Michalopoulou V.A."/>
            <person name="Briers L."/>
            <person name="Pirintsos S."/>
            <person name="Studholme D.J."/>
            <person name="Pavlidis P."/>
            <person name="Sarris P.F."/>
        </authorList>
    </citation>
    <scope>NUCLEOTIDE SEQUENCE [LARGE SCALE GENOMIC DNA]</scope>
    <source>
        <strain evidence="2">cv. PFS-1207/04</strain>
    </source>
</reference>
<keyword evidence="2" id="KW-1185">Reference proteome</keyword>